<reference evidence="1 2" key="1">
    <citation type="submission" date="2018-04" db="EMBL/GenBank/DDBJ databases">
        <title>Complete genome uncultured novel isolate.</title>
        <authorList>
            <person name="Merlino G."/>
        </authorList>
    </citation>
    <scope>NUCLEOTIDE SEQUENCE [LARGE SCALE GENOMIC DNA]</scope>
    <source>
        <strain evidence="2">R1DC9</strain>
    </source>
</reference>
<dbReference type="OrthoDB" id="979250at2"/>
<accession>A0A4D7JY67</accession>
<gene>
    <name evidence="1" type="ORF">DCC35_13275</name>
</gene>
<dbReference type="EMBL" id="CP028923">
    <property type="protein sequence ID" value="QCK15645.1"/>
    <property type="molecule type" value="Genomic_DNA"/>
</dbReference>
<proteinExistence type="predicted"/>
<protein>
    <submittedName>
        <fullName evidence="1">Uncharacterized protein</fullName>
    </submittedName>
</protein>
<evidence type="ECO:0000313" key="2">
    <source>
        <dbReference type="Proteomes" id="UP000298616"/>
    </source>
</evidence>
<evidence type="ECO:0000313" key="1">
    <source>
        <dbReference type="EMBL" id="QCK15645.1"/>
    </source>
</evidence>
<dbReference type="Proteomes" id="UP000298616">
    <property type="component" value="Chromosome"/>
</dbReference>
<dbReference type="AlphaFoldDB" id="A0A4D7JY67"/>
<keyword evidence="2" id="KW-1185">Reference proteome</keyword>
<dbReference type="RefSeq" id="WP_137091242.1">
    <property type="nucleotide sequence ID" value="NZ_CP028923.1"/>
</dbReference>
<dbReference type="KEGG" id="fpf:DCC35_13275"/>
<organism evidence="1 2">
    <name type="scientific">Mangrovivirga cuniculi</name>
    <dbReference type="NCBI Taxonomy" id="2715131"/>
    <lineage>
        <taxon>Bacteria</taxon>
        <taxon>Pseudomonadati</taxon>
        <taxon>Bacteroidota</taxon>
        <taxon>Cytophagia</taxon>
        <taxon>Cytophagales</taxon>
        <taxon>Mangrovivirgaceae</taxon>
        <taxon>Mangrovivirga</taxon>
    </lineage>
</organism>
<sequence>MNWKKIHENWNLFVRKYNLKDESKENNYFYGKQELYRASEVFEGFNIYYENKFNKSAEIGSSFRVGNRLAIVSPIEASHKWTLKVEKNSLWKRLFNSSDKSKIEFSDPEIKEYLPLEEIKNIATFFPDLRLSVKEFNKHQNQYIKYGQNVFMIQTKYQPKELEYLTKPREVMISVLQKLKENEFINSI</sequence>
<name>A0A4D7JY67_9BACT</name>